<gene>
    <name evidence="2" type="ORF">LTR36_001571</name>
</gene>
<feature type="compositionally biased region" description="Basic residues" evidence="1">
    <location>
        <begin position="148"/>
        <end position="170"/>
    </location>
</feature>
<evidence type="ECO:0000313" key="3">
    <source>
        <dbReference type="Proteomes" id="UP001324427"/>
    </source>
</evidence>
<feature type="region of interest" description="Disordered" evidence="1">
    <location>
        <begin position="148"/>
        <end position="174"/>
    </location>
</feature>
<dbReference type="EMBL" id="JAVFHQ010000013">
    <property type="protein sequence ID" value="KAK4546839.1"/>
    <property type="molecule type" value="Genomic_DNA"/>
</dbReference>
<dbReference type="Proteomes" id="UP001324427">
    <property type="component" value="Unassembled WGS sequence"/>
</dbReference>
<accession>A0AAV9JNX0</accession>
<reference evidence="2 3" key="1">
    <citation type="submission" date="2021-11" db="EMBL/GenBank/DDBJ databases">
        <title>Black yeast isolated from Biological Soil Crust.</title>
        <authorList>
            <person name="Kurbessoian T."/>
        </authorList>
    </citation>
    <scope>NUCLEOTIDE SEQUENCE [LARGE SCALE GENOMIC DNA]</scope>
    <source>
        <strain evidence="2 3">CCFEE 5522</strain>
    </source>
</reference>
<sequence>MEESDENALWRDFVVGSQDDDSDSSQRLGKALMHNAVELEEQPATLAAYSLAVGGLGTSEEATLGDKLFVSDSAPSSMQHLLPKRKAELELESVPQPRTSVAVIEGDTEAGNDRDRIEDSEPAYFEHTQPYNIHASAVAVLKPNLFKRRLTAPPRKPNRFTPSRKSKAAKPAHSIYDLVDSDGMSLA</sequence>
<feature type="region of interest" description="Disordered" evidence="1">
    <location>
        <begin position="1"/>
        <end position="27"/>
    </location>
</feature>
<dbReference type="AlphaFoldDB" id="A0AAV9JNX0"/>
<organism evidence="2 3">
    <name type="scientific">Oleoguttula mirabilis</name>
    <dbReference type="NCBI Taxonomy" id="1507867"/>
    <lineage>
        <taxon>Eukaryota</taxon>
        <taxon>Fungi</taxon>
        <taxon>Dikarya</taxon>
        <taxon>Ascomycota</taxon>
        <taxon>Pezizomycotina</taxon>
        <taxon>Dothideomycetes</taxon>
        <taxon>Dothideomycetidae</taxon>
        <taxon>Mycosphaerellales</taxon>
        <taxon>Teratosphaeriaceae</taxon>
        <taxon>Oleoguttula</taxon>
    </lineage>
</organism>
<evidence type="ECO:0000313" key="2">
    <source>
        <dbReference type="EMBL" id="KAK4546839.1"/>
    </source>
</evidence>
<proteinExistence type="predicted"/>
<protein>
    <submittedName>
        <fullName evidence="2">Uncharacterized protein</fullName>
    </submittedName>
</protein>
<name>A0AAV9JNX0_9PEZI</name>
<comment type="caution">
    <text evidence="2">The sequence shown here is derived from an EMBL/GenBank/DDBJ whole genome shotgun (WGS) entry which is preliminary data.</text>
</comment>
<keyword evidence="3" id="KW-1185">Reference proteome</keyword>
<evidence type="ECO:0000256" key="1">
    <source>
        <dbReference type="SAM" id="MobiDB-lite"/>
    </source>
</evidence>